<evidence type="ECO:0000256" key="2">
    <source>
        <dbReference type="ARBA" id="ARBA00023239"/>
    </source>
</evidence>
<evidence type="ECO:0000256" key="1">
    <source>
        <dbReference type="ARBA" id="ARBA00012344"/>
    </source>
</evidence>
<keyword evidence="2" id="KW-0456">Lyase</keyword>
<dbReference type="Proteomes" id="UP000231658">
    <property type="component" value="Unassembled WGS sequence"/>
</dbReference>
<reference evidence="3 4" key="1">
    <citation type="submission" date="2016-07" db="EMBL/GenBank/DDBJ databases">
        <authorList>
            <person name="Lefevre C.T."/>
        </authorList>
    </citation>
    <scope>NUCLEOTIDE SEQUENCE [LARGE SCALE GENOMIC DNA]</scope>
    <source>
        <strain evidence="3">PR1</strain>
    </source>
</reference>
<dbReference type="PANTHER" id="PTHR12192:SF2">
    <property type="entry name" value="GLUTATHIONE-SPECIFIC GAMMA-GLUTAMYLCYCLOTRANSFERASE 2"/>
    <property type="match status" value="1"/>
</dbReference>
<gene>
    <name evidence="3" type="ORF">MTBPR1_90157</name>
</gene>
<organism evidence="3 4">
    <name type="scientific">Candidatus Terasakiella magnetica</name>
    <dbReference type="NCBI Taxonomy" id="1867952"/>
    <lineage>
        <taxon>Bacteria</taxon>
        <taxon>Pseudomonadati</taxon>
        <taxon>Pseudomonadota</taxon>
        <taxon>Alphaproteobacteria</taxon>
        <taxon>Rhodospirillales</taxon>
        <taxon>Terasakiellaceae</taxon>
        <taxon>Terasakiella</taxon>
    </lineage>
</organism>
<dbReference type="OrthoDB" id="9795692at2"/>
<dbReference type="Pfam" id="PF04752">
    <property type="entry name" value="ChaC"/>
    <property type="match status" value="1"/>
</dbReference>
<dbReference type="EMBL" id="FLYE01000048">
    <property type="protein sequence ID" value="SCA58310.1"/>
    <property type="molecule type" value="Genomic_DNA"/>
</dbReference>
<dbReference type="GO" id="GO:0061928">
    <property type="term" value="F:glutathione specific gamma-glutamylcyclotransferase activity"/>
    <property type="evidence" value="ECO:0007669"/>
    <property type="project" value="UniProtKB-EC"/>
</dbReference>
<dbReference type="InterPro" id="IPR013024">
    <property type="entry name" value="GGCT-like"/>
</dbReference>
<dbReference type="CDD" id="cd06661">
    <property type="entry name" value="GGCT_like"/>
    <property type="match status" value="1"/>
</dbReference>
<accession>A0A1C3RLZ6</accession>
<dbReference type="Gene3D" id="3.10.490.10">
    <property type="entry name" value="Gamma-glutamyl cyclotransferase-like"/>
    <property type="match status" value="1"/>
</dbReference>
<dbReference type="InterPro" id="IPR036568">
    <property type="entry name" value="GGCT-like_sf"/>
</dbReference>
<dbReference type="SUPFAM" id="SSF110857">
    <property type="entry name" value="Gamma-glutamyl cyclotransferase-like"/>
    <property type="match status" value="1"/>
</dbReference>
<dbReference type="RefSeq" id="WP_069190308.1">
    <property type="nucleotide sequence ID" value="NZ_FLYE01000048.1"/>
</dbReference>
<evidence type="ECO:0000313" key="4">
    <source>
        <dbReference type="Proteomes" id="UP000231658"/>
    </source>
</evidence>
<dbReference type="InterPro" id="IPR006840">
    <property type="entry name" value="ChaC"/>
</dbReference>
<dbReference type="EC" id="4.3.2.7" evidence="1"/>
<name>A0A1C3RLZ6_9PROT</name>
<keyword evidence="4" id="KW-1185">Reference proteome</keyword>
<protein>
    <recommendedName>
        <fullName evidence="1">glutathione-specific gamma-glutamylcyclotransferase</fullName>
        <ecNumber evidence="1">4.3.2.7</ecNumber>
    </recommendedName>
</protein>
<dbReference type="STRING" id="1867952.MTBPR1_90157"/>
<dbReference type="GO" id="GO:0005737">
    <property type="term" value="C:cytoplasm"/>
    <property type="evidence" value="ECO:0007669"/>
    <property type="project" value="TreeGrafter"/>
</dbReference>
<dbReference type="GO" id="GO:0006751">
    <property type="term" value="P:glutathione catabolic process"/>
    <property type="evidence" value="ECO:0007669"/>
    <property type="project" value="InterPro"/>
</dbReference>
<dbReference type="AlphaFoldDB" id="A0A1C3RLZ6"/>
<dbReference type="PANTHER" id="PTHR12192">
    <property type="entry name" value="CATION TRANSPORT PROTEIN CHAC-RELATED"/>
    <property type="match status" value="1"/>
</dbReference>
<sequence>MQDAFWVFGYGSLMWRPGFSYEEAQPATLRGFSRSFCIYSHYYRGTPKKPGLVLGLDPHEDAECRGVAFRIADEDKEAVIAYLTERELCGYAYRAETLPLSLDCSTEVQAYTFVADQSHALYAGDLGLDKAASLIMEAEGNTGLNRDYLINSVRQLEAHGYQDQQLHELLKKVEYLTGIIEAGAGI</sequence>
<proteinExistence type="predicted"/>
<evidence type="ECO:0000313" key="3">
    <source>
        <dbReference type="EMBL" id="SCA58310.1"/>
    </source>
</evidence>